<reference evidence="1" key="2">
    <citation type="submission" date="2023-06" db="EMBL/GenBank/DDBJ databases">
        <authorList>
            <consortium name="Lawrence Berkeley National Laboratory"/>
            <person name="Haridas S."/>
            <person name="Hensen N."/>
            <person name="Bonometti L."/>
            <person name="Westerberg I."/>
            <person name="Brannstrom I.O."/>
            <person name="Guillou S."/>
            <person name="Cros-Aarteil S."/>
            <person name="Calhoun S."/>
            <person name="Kuo A."/>
            <person name="Mondo S."/>
            <person name="Pangilinan J."/>
            <person name="Riley R."/>
            <person name="Labutti K."/>
            <person name="Andreopoulos B."/>
            <person name="Lipzen A."/>
            <person name="Chen C."/>
            <person name="Yanf M."/>
            <person name="Daum C."/>
            <person name="Ng V."/>
            <person name="Clum A."/>
            <person name="Steindorff A."/>
            <person name="Ohm R."/>
            <person name="Martin F."/>
            <person name="Silar P."/>
            <person name="Natvig D."/>
            <person name="Lalanne C."/>
            <person name="Gautier V."/>
            <person name="Ament-Velasquez S.L."/>
            <person name="Kruys A."/>
            <person name="Hutchinson M.I."/>
            <person name="Powell A.J."/>
            <person name="Barry K."/>
            <person name="Miller A.N."/>
            <person name="Grigoriev I.V."/>
            <person name="Debuchy R."/>
            <person name="Gladieux P."/>
            <person name="Thoren M.H."/>
            <person name="Johannesson H."/>
        </authorList>
    </citation>
    <scope>NUCLEOTIDE SEQUENCE</scope>
    <source>
        <strain evidence="1">CBS 955.72</strain>
    </source>
</reference>
<dbReference type="InterPro" id="IPR036188">
    <property type="entry name" value="FAD/NAD-bd_sf"/>
</dbReference>
<accession>A0AAJ0HF40</accession>
<dbReference type="AlphaFoldDB" id="A0AAJ0HF40"/>
<evidence type="ECO:0000313" key="2">
    <source>
        <dbReference type="Proteomes" id="UP001275084"/>
    </source>
</evidence>
<name>A0AAJ0HF40_9PEZI</name>
<reference evidence="1" key="1">
    <citation type="journal article" date="2023" name="Mol. Phylogenet. Evol.">
        <title>Genome-scale phylogeny and comparative genomics of the fungal order Sordariales.</title>
        <authorList>
            <person name="Hensen N."/>
            <person name="Bonometti L."/>
            <person name="Westerberg I."/>
            <person name="Brannstrom I.O."/>
            <person name="Guillou S."/>
            <person name="Cros-Aarteil S."/>
            <person name="Calhoun S."/>
            <person name="Haridas S."/>
            <person name="Kuo A."/>
            <person name="Mondo S."/>
            <person name="Pangilinan J."/>
            <person name="Riley R."/>
            <person name="LaButti K."/>
            <person name="Andreopoulos B."/>
            <person name="Lipzen A."/>
            <person name="Chen C."/>
            <person name="Yan M."/>
            <person name="Daum C."/>
            <person name="Ng V."/>
            <person name="Clum A."/>
            <person name="Steindorff A."/>
            <person name="Ohm R.A."/>
            <person name="Martin F."/>
            <person name="Silar P."/>
            <person name="Natvig D.O."/>
            <person name="Lalanne C."/>
            <person name="Gautier V."/>
            <person name="Ament-Velasquez S.L."/>
            <person name="Kruys A."/>
            <person name="Hutchinson M.I."/>
            <person name="Powell A.J."/>
            <person name="Barry K."/>
            <person name="Miller A.N."/>
            <person name="Grigoriev I.V."/>
            <person name="Debuchy R."/>
            <person name="Gladieux P."/>
            <person name="Hiltunen Thoren M."/>
            <person name="Johannesson H."/>
        </authorList>
    </citation>
    <scope>NUCLEOTIDE SEQUENCE</scope>
    <source>
        <strain evidence="1">CBS 955.72</strain>
    </source>
</reference>
<dbReference type="SUPFAM" id="SSF51905">
    <property type="entry name" value="FAD/NAD(P)-binding domain"/>
    <property type="match status" value="1"/>
</dbReference>
<dbReference type="Gene3D" id="3.50.50.60">
    <property type="entry name" value="FAD/NAD(P)-binding domain"/>
    <property type="match status" value="1"/>
</dbReference>
<evidence type="ECO:0008006" key="3">
    <source>
        <dbReference type="Google" id="ProtNLM"/>
    </source>
</evidence>
<keyword evidence="2" id="KW-1185">Reference proteome</keyword>
<proteinExistence type="predicted"/>
<protein>
    <recommendedName>
        <fullName evidence="3">FAD-binding domain-containing protein</fullName>
    </recommendedName>
</protein>
<gene>
    <name evidence="1" type="ORF">B0T25DRAFT_570311</name>
</gene>
<comment type="caution">
    <text evidence="1">The sequence shown here is derived from an EMBL/GenBank/DDBJ whole genome shotgun (WGS) entry which is preliminary data.</text>
</comment>
<evidence type="ECO:0000313" key="1">
    <source>
        <dbReference type="EMBL" id="KAK3349699.1"/>
    </source>
</evidence>
<dbReference type="Proteomes" id="UP001275084">
    <property type="component" value="Unassembled WGS sequence"/>
</dbReference>
<sequence length="125" mass="13571">MSPHFLSGRRIAVAGAGMSGLSFAIALRNLRPESVTPPHITIFERDTEEDAEGRQGYSLSLAGFDDMGGLIWDGNWSEVMSVRFCPPKGVPSSGIHVARKDLRRILLAAVADEIRWGTAYNISGN</sequence>
<organism evidence="1 2">
    <name type="scientific">Lasiosphaeria hispida</name>
    <dbReference type="NCBI Taxonomy" id="260671"/>
    <lineage>
        <taxon>Eukaryota</taxon>
        <taxon>Fungi</taxon>
        <taxon>Dikarya</taxon>
        <taxon>Ascomycota</taxon>
        <taxon>Pezizomycotina</taxon>
        <taxon>Sordariomycetes</taxon>
        <taxon>Sordariomycetidae</taxon>
        <taxon>Sordariales</taxon>
        <taxon>Lasiosphaeriaceae</taxon>
        <taxon>Lasiosphaeria</taxon>
    </lineage>
</organism>
<dbReference type="EMBL" id="JAUIQD010000005">
    <property type="protein sequence ID" value="KAK3349699.1"/>
    <property type="molecule type" value="Genomic_DNA"/>
</dbReference>